<reference evidence="2" key="1">
    <citation type="submission" date="2021-04" db="EMBL/GenBank/DDBJ databases">
        <title>The complete genome sequence of Caulobacter sp. S6.</title>
        <authorList>
            <person name="Tang Y."/>
            <person name="Ouyang W."/>
            <person name="Liu Q."/>
            <person name="Huang B."/>
            <person name="Guo Z."/>
            <person name="Lei P."/>
        </authorList>
    </citation>
    <scope>NUCLEOTIDE SEQUENCE</scope>
    <source>
        <strain evidence="2">S6</strain>
    </source>
</reference>
<evidence type="ECO:0000313" key="2">
    <source>
        <dbReference type="EMBL" id="QUD88007.1"/>
    </source>
</evidence>
<accession>A0A975IUJ3</accession>
<gene>
    <name evidence="2" type="ORF">KCG34_23725</name>
</gene>
<feature type="region of interest" description="Disordered" evidence="1">
    <location>
        <begin position="152"/>
        <end position="173"/>
    </location>
</feature>
<evidence type="ECO:0000313" key="3">
    <source>
        <dbReference type="Proteomes" id="UP000676409"/>
    </source>
</evidence>
<keyword evidence="3" id="KW-1185">Reference proteome</keyword>
<dbReference type="KEGG" id="caul:KCG34_23725"/>
<evidence type="ECO:0000256" key="1">
    <source>
        <dbReference type="SAM" id="MobiDB-lite"/>
    </source>
</evidence>
<dbReference type="EMBL" id="CP073078">
    <property type="protein sequence ID" value="QUD88007.1"/>
    <property type="molecule type" value="Genomic_DNA"/>
</dbReference>
<dbReference type="Proteomes" id="UP000676409">
    <property type="component" value="Chromosome"/>
</dbReference>
<protein>
    <submittedName>
        <fullName evidence="2">Chemotaxis protein CheE</fullName>
    </submittedName>
</protein>
<organism evidence="2 3">
    <name type="scientific">Phenylobacterium montanum</name>
    <dbReference type="NCBI Taxonomy" id="2823693"/>
    <lineage>
        <taxon>Bacteria</taxon>
        <taxon>Pseudomonadati</taxon>
        <taxon>Pseudomonadota</taxon>
        <taxon>Alphaproteobacteria</taxon>
        <taxon>Caulobacterales</taxon>
        <taxon>Caulobacteraceae</taxon>
        <taxon>Phenylobacterium</taxon>
    </lineage>
</organism>
<dbReference type="AlphaFoldDB" id="A0A975IUJ3"/>
<sequence length="173" mass="19052">MSEPRFFKVPNRLRKKIAEAGGARVMEHLAAADQNLEDLREPSLAMIDGIIAEMIQTYGKANRRGDEDFADLYSLAARIIDVSAPVAELEIDRAAFHMCELVDRCMGLDRWDWPSVDVHLDALVLLRNDEGALPAAARAQIFLGLKKVHDKLPKPPPPAAEDAVDGEAAQLEA</sequence>
<proteinExistence type="predicted"/>
<dbReference type="RefSeq" id="WP_211938058.1">
    <property type="nucleotide sequence ID" value="NZ_CP073078.1"/>
</dbReference>
<name>A0A975IUJ3_9CAUL</name>